<accession>A0A2P2R339</accession>
<protein>
    <submittedName>
        <fullName evidence="1">Uncharacterized protein</fullName>
    </submittedName>
</protein>
<dbReference type="EMBL" id="GGEC01093060">
    <property type="protein sequence ID" value="MBX73544.1"/>
    <property type="molecule type" value="Transcribed_RNA"/>
</dbReference>
<organism evidence="1">
    <name type="scientific">Rhizophora mucronata</name>
    <name type="common">Asiatic mangrove</name>
    <dbReference type="NCBI Taxonomy" id="61149"/>
    <lineage>
        <taxon>Eukaryota</taxon>
        <taxon>Viridiplantae</taxon>
        <taxon>Streptophyta</taxon>
        <taxon>Embryophyta</taxon>
        <taxon>Tracheophyta</taxon>
        <taxon>Spermatophyta</taxon>
        <taxon>Magnoliopsida</taxon>
        <taxon>eudicotyledons</taxon>
        <taxon>Gunneridae</taxon>
        <taxon>Pentapetalae</taxon>
        <taxon>rosids</taxon>
        <taxon>fabids</taxon>
        <taxon>Malpighiales</taxon>
        <taxon>Rhizophoraceae</taxon>
        <taxon>Rhizophora</taxon>
    </lineage>
</organism>
<evidence type="ECO:0000313" key="1">
    <source>
        <dbReference type="EMBL" id="MBX73544.1"/>
    </source>
</evidence>
<proteinExistence type="predicted"/>
<reference evidence="1" key="1">
    <citation type="submission" date="2018-02" db="EMBL/GenBank/DDBJ databases">
        <title>Rhizophora mucronata_Transcriptome.</title>
        <authorList>
            <person name="Meera S.P."/>
            <person name="Sreeshan A."/>
            <person name="Augustine A."/>
        </authorList>
    </citation>
    <scope>NUCLEOTIDE SEQUENCE</scope>
    <source>
        <tissue evidence="1">Leaf</tissue>
    </source>
</reference>
<sequence length="11" mass="1443">MRILKDHFVRK</sequence>
<name>A0A2P2R339_RHIMU</name>